<dbReference type="EMBL" id="CAMAPF010000031">
    <property type="protein sequence ID" value="CAH9078132.1"/>
    <property type="molecule type" value="Genomic_DNA"/>
</dbReference>
<dbReference type="Proteomes" id="UP001152523">
    <property type="component" value="Unassembled WGS sequence"/>
</dbReference>
<feature type="compositionally biased region" description="Basic residues" evidence="1">
    <location>
        <begin position="99"/>
        <end position="114"/>
    </location>
</feature>
<organism evidence="2 4">
    <name type="scientific">Cuscuta epithymum</name>
    <dbReference type="NCBI Taxonomy" id="186058"/>
    <lineage>
        <taxon>Eukaryota</taxon>
        <taxon>Viridiplantae</taxon>
        <taxon>Streptophyta</taxon>
        <taxon>Embryophyta</taxon>
        <taxon>Tracheophyta</taxon>
        <taxon>Spermatophyta</taxon>
        <taxon>Magnoliopsida</taxon>
        <taxon>eudicotyledons</taxon>
        <taxon>Gunneridae</taxon>
        <taxon>Pentapetalae</taxon>
        <taxon>asterids</taxon>
        <taxon>lamiids</taxon>
        <taxon>Solanales</taxon>
        <taxon>Convolvulaceae</taxon>
        <taxon>Cuscuteae</taxon>
        <taxon>Cuscuta</taxon>
        <taxon>Cuscuta subgen. Cuscuta</taxon>
    </lineage>
</organism>
<evidence type="ECO:0000313" key="3">
    <source>
        <dbReference type="EMBL" id="CAH9131818.1"/>
    </source>
</evidence>
<evidence type="ECO:0000313" key="2">
    <source>
        <dbReference type="EMBL" id="CAH9078132.1"/>
    </source>
</evidence>
<keyword evidence="4" id="KW-1185">Reference proteome</keyword>
<name>A0AAV0CMK6_9ASTE</name>
<dbReference type="PANTHER" id="PTHR37615">
    <property type="entry name" value="NUCLEOPORIN NUP159-LIKE"/>
    <property type="match status" value="1"/>
</dbReference>
<dbReference type="AlphaFoldDB" id="A0AAV0CMK6"/>
<dbReference type="EMBL" id="CAMAPF010000967">
    <property type="protein sequence ID" value="CAH9131818.1"/>
    <property type="molecule type" value="Genomic_DNA"/>
</dbReference>
<proteinExistence type="predicted"/>
<feature type="compositionally biased region" description="Basic residues" evidence="1">
    <location>
        <begin position="27"/>
        <end position="37"/>
    </location>
</feature>
<evidence type="ECO:0000313" key="4">
    <source>
        <dbReference type="Proteomes" id="UP001152523"/>
    </source>
</evidence>
<reference evidence="2" key="1">
    <citation type="submission" date="2022-07" db="EMBL/GenBank/DDBJ databases">
        <authorList>
            <person name="Macas J."/>
            <person name="Novak P."/>
            <person name="Neumann P."/>
        </authorList>
    </citation>
    <scope>NUCLEOTIDE SEQUENCE</scope>
</reference>
<feature type="compositionally biased region" description="Low complexity" evidence="1">
    <location>
        <begin position="87"/>
        <end position="98"/>
    </location>
</feature>
<feature type="region of interest" description="Disordered" evidence="1">
    <location>
        <begin position="1"/>
        <end position="114"/>
    </location>
</feature>
<feature type="compositionally biased region" description="Basic and acidic residues" evidence="1">
    <location>
        <begin position="38"/>
        <end position="51"/>
    </location>
</feature>
<protein>
    <submittedName>
        <fullName evidence="2">Uncharacterized protein</fullName>
    </submittedName>
</protein>
<accession>A0AAV0CMK6</accession>
<evidence type="ECO:0000256" key="1">
    <source>
        <dbReference type="SAM" id="MobiDB-lite"/>
    </source>
</evidence>
<feature type="compositionally biased region" description="Basic and acidic residues" evidence="1">
    <location>
        <begin position="58"/>
        <end position="71"/>
    </location>
</feature>
<gene>
    <name evidence="3" type="ORF">CEPIT_LOCUS31689</name>
    <name evidence="2" type="ORF">CEPIT_LOCUS6446</name>
</gene>
<feature type="compositionally biased region" description="Acidic residues" evidence="1">
    <location>
        <begin position="72"/>
        <end position="81"/>
    </location>
</feature>
<sequence>MMGNKKIVKKTKEISSMSGEFQQQQGPRKRGRPRKIVPKAEGDEVVNHRDAEEEVVEGETKRAKISGGEKGEESEDKEEIGEGVAGSSSLLLPSSQKLQPRRRARRKGKPRKSC</sequence>
<comment type="caution">
    <text evidence="2">The sequence shown here is derived from an EMBL/GenBank/DDBJ whole genome shotgun (WGS) entry which is preliminary data.</text>
</comment>
<dbReference type="PANTHER" id="PTHR37615:SF1">
    <property type="entry name" value="NUCLEOPORIN NUP159-LIKE"/>
    <property type="match status" value="1"/>
</dbReference>